<organism evidence="1 2">
    <name type="scientific">Candidatus Methanogaster sp</name>
    <dbReference type="NCBI Taxonomy" id="3386292"/>
    <lineage>
        <taxon>Archaea</taxon>
        <taxon>Methanobacteriati</taxon>
        <taxon>Methanobacteriota</taxon>
        <taxon>Stenosarchaea group</taxon>
        <taxon>Methanomicrobia</taxon>
        <taxon>Methanosarcinales</taxon>
        <taxon>ANME-2 cluster</taxon>
        <taxon>Candidatus Methanogasteraceae</taxon>
        <taxon>Candidatus Methanogaster</taxon>
    </lineage>
</organism>
<name>A0AC61L1P7_9EURY</name>
<evidence type="ECO:0000313" key="2">
    <source>
        <dbReference type="Proteomes" id="UP000248329"/>
    </source>
</evidence>
<reference evidence="1" key="1">
    <citation type="submission" date="2018-01" db="EMBL/GenBank/DDBJ databases">
        <authorList>
            <person name="Krukenberg V."/>
        </authorList>
    </citation>
    <scope>NUCLEOTIDE SEQUENCE</scope>
    <source>
        <strain evidence="1">E20ANME2</strain>
    </source>
</reference>
<proteinExistence type="predicted"/>
<accession>A0AC61L1P7</accession>
<evidence type="ECO:0000313" key="1">
    <source>
        <dbReference type="EMBL" id="PXF60033.1"/>
    </source>
</evidence>
<comment type="caution">
    <text evidence="1">The sequence shown here is derived from an EMBL/GenBank/DDBJ whole genome shotgun (WGS) entry which is preliminary data.</text>
</comment>
<dbReference type="EMBL" id="PQXF01000019">
    <property type="protein sequence ID" value="PXF60033.1"/>
    <property type="molecule type" value="Genomic_DNA"/>
</dbReference>
<gene>
    <name evidence="1" type="ORF">C4B59_09950</name>
</gene>
<protein>
    <submittedName>
        <fullName evidence="1">Uncharacterized protein</fullName>
    </submittedName>
</protein>
<sequence>MHGLCCTIKEVIKMPEEMLTCPTGGSTPGLAKSVVYDTTETPESGIRKIVYGANAALPTSDRMVQGLSTWVLDVAMARSVMGGKLWGSCTECGKRYTHALYLRVEFGDLNRGYILSKKPRFKKSEMHGDLPFENGTAVSASERRGGAWRYKCQY</sequence>
<dbReference type="Proteomes" id="UP000248329">
    <property type="component" value="Unassembled WGS sequence"/>
</dbReference>